<evidence type="ECO:0000256" key="2">
    <source>
        <dbReference type="ARBA" id="ARBA00006991"/>
    </source>
</evidence>
<dbReference type="OrthoDB" id="8922241at2759"/>
<comment type="similarity">
    <text evidence="2">Belongs to the krueppel C2H2-type zinc-finger protein family.</text>
</comment>
<keyword evidence="9" id="KW-0539">Nucleus</keyword>
<dbReference type="GO" id="GO:0005634">
    <property type="term" value="C:nucleus"/>
    <property type="evidence" value="ECO:0007669"/>
    <property type="project" value="UniProtKB-SubCell"/>
</dbReference>
<dbReference type="InterPro" id="IPR013087">
    <property type="entry name" value="Znf_C2H2_type"/>
</dbReference>
<evidence type="ECO:0000256" key="8">
    <source>
        <dbReference type="ARBA" id="ARBA00023163"/>
    </source>
</evidence>
<evidence type="ECO:0000256" key="1">
    <source>
        <dbReference type="ARBA" id="ARBA00004123"/>
    </source>
</evidence>
<feature type="domain" description="C2H2-type" evidence="11">
    <location>
        <begin position="415"/>
        <end position="433"/>
    </location>
</feature>
<dbReference type="GO" id="GO:0010468">
    <property type="term" value="P:regulation of gene expression"/>
    <property type="evidence" value="ECO:0007669"/>
    <property type="project" value="TreeGrafter"/>
</dbReference>
<evidence type="ECO:0000256" key="6">
    <source>
        <dbReference type="ARBA" id="ARBA00022833"/>
    </source>
</evidence>
<keyword evidence="5 10" id="KW-0863">Zinc-finger</keyword>
<evidence type="ECO:0000256" key="9">
    <source>
        <dbReference type="ARBA" id="ARBA00023242"/>
    </source>
</evidence>
<comment type="subcellular location">
    <subcellularLocation>
        <location evidence="1">Nucleus</location>
    </subcellularLocation>
</comment>
<dbReference type="EMBL" id="CAJVPI010000278">
    <property type="protein sequence ID" value="CAG8512577.1"/>
    <property type="molecule type" value="Genomic_DNA"/>
</dbReference>
<keyword evidence="6" id="KW-0862">Zinc</keyword>
<dbReference type="SUPFAM" id="SSF57667">
    <property type="entry name" value="beta-beta-alpha zinc fingers"/>
    <property type="match status" value="1"/>
</dbReference>
<evidence type="ECO:0000313" key="13">
    <source>
        <dbReference type="Proteomes" id="UP000789739"/>
    </source>
</evidence>
<keyword evidence="4" id="KW-0677">Repeat</keyword>
<dbReference type="InterPro" id="IPR036236">
    <property type="entry name" value="Znf_C2H2_sf"/>
</dbReference>
<dbReference type="PANTHER" id="PTHR16515:SF66">
    <property type="entry name" value="C2H2-TYPE DOMAIN-CONTAINING PROTEIN"/>
    <property type="match status" value="1"/>
</dbReference>
<dbReference type="GO" id="GO:0003677">
    <property type="term" value="F:DNA binding"/>
    <property type="evidence" value="ECO:0007669"/>
    <property type="project" value="UniProtKB-KW"/>
</dbReference>
<dbReference type="SMART" id="SM00355">
    <property type="entry name" value="ZnF_C2H2"/>
    <property type="match status" value="2"/>
</dbReference>
<evidence type="ECO:0000256" key="3">
    <source>
        <dbReference type="ARBA" id="ARBA00022723"/>
    </source>
</evidence>
<proteinExistence type="inferred from homology"/>
<accession>A0A9N8ZZH8</accession>
<dbReference type="AlphaFoldDB" id="A0A9N8ZZH8"/>
<feature type="domain" description="C2H2-type" evidence="11">
    <location>
        <begin position="387"/>
        <end position="414"/>
    </location>
</feature>
<keyword evidence="13" id="KW-1185">Reference proteome</keyword>
<dbReference type="FunFam" id="3.30.160.60:FF:000188">
    <property type="entry name" value="Zinc finger protein 787"/>
    <property type="match status" value="1"/>
</dbReference>
<keyword evidence="8" id="KW-0804">Transcription</keyword>
<evidence type="ECO:0000256" key="7">
    <source>
        <dbReference type="ARBA" id="ARBA00023125"/>
    </source>
</evidence>
<dbReference type="Pfam" id="PF00096">
    <property type="entry name" value="zf-C2H2"/>
    <property type="match status" value="2"/>
</dbReference>
<dbReference type="PROSITE" id="PS50157">
    <property type="entry name" value="ZINC_FINGER_C2H2_2"/>
    <property type="match status" value="2"/>
</dbReference>
<dbReference type="FunFam" id="3.30.160.60:FF:000100">
    <property type="entry name" value="Zinc finger 45-like"/>
    <property type="match status" value="1"/>
</dbReference>
<sequence>MIDVAPSISFDQRIDCLRNHVSIQNHLSQTPPSIATFSAQLDHYNSYSNYDCYYDDLPRQPQPSSVNYIDFQSTLLPPLLSPTTTDSSVTPSSSPLLPTLQQSVEQEHIQPKTEIVGNATITKNTRQNYSQMTHQSDPTQSSSIIPLTTSSFIEPPGHCFGVTPSPSASPVSPQSPYFPTTALTSAPNNAVLSNTQPSPINIQSSRYIATAAPAYHQQSALLQQGPVSQHRFMNPTDVSVPSASSQQMITINDLPPATNFNPSFLNQRASYSTSQSDTSSMPSVHGYIQQPDTDSMFLRQTPTFRMQSATISSTISPAFGAANTVMHPHLNSTWNKAATATLTIPRAMVTPVNSTAPFATMAPRPMFSYSGPPKSYHSRLPLYDRPFKCDECPQSFNRNHDLKRHKRIHLAVKPYPCTHCEKQFSRKDALKRHILVKGCNNAAAAKNLPHADGLADENKTNSAQ</sequence>
<dbReference type="GO" id="GO:0008270">
    <property type="term" value="F:zinc ion binding"/>
    <property type="evidence" value="ECO:0007669"/>
    <property type="project" value="UniProtKB-KW"/>
</dbReference>
<organism evidence="12 13">
    <name type="scientific">Paraglomus brasilianum</name>
    <dbReference type="NCBI Taxonomy" id="144538"/>
    <lineage>
        <taxon>Eukaryota</taxon>
        <taxon>Fungi</taxon>
        <taxon>Fungi incertae sedis</taxon>
        <taxon>Mucoromycota</taxon>
        <taxon>Glomeromycotina</taxon>
        <taxon>Glomeromycetes</taxon>
        <taxon>Paraglomerales</taxon>
        <taxon>Paraglomeraceae</taxon>
        <taxon>Paraglomus</taxon>
    </lineage>
</organism>
<evidence type="ECO:0000259" key="11">
    <source>
        <dbReference type="PROSITE" id="PS50157"/>
    </source>
</evidence>
<evidence type="ECO:0000256" key="10">
    <source>
        <dbReference type="PROSITE-ProRule" id="PRU00042"/>
    </source>
</evidence>
<dbReference type="InterPro" id="IPR050331">
    <property type="entry name" value="Zinc_finger"/>
</dbReference>
<protein>
    <submittedName>
        <fullName evidence="12">527_t:CDS:1</fullName>
    </submittedName>
</protein>
<reference evidence="12" key="1">
    <citation type="submission" date="2021-06" db="EMBL/GenBank/DDBJ databases">
        <authorList>
            <person name="Kallberg Y."/>
            <person name="Tangrot J."/>
            <person name="Rosling A."/>
        </authorList>
    </citation>
    <scope>NUCLEOTIDE SEQUENCE</scope>
    <source>
        <strain evidence="12">BR232B</strain>
    </source>
</reference>
<comment type="caution">
    <text evidence="12">The sequence shown here is derived from an EMBL/GenBank/DDBJ whole genome shotgun (WGS) entry which is preliminary data.</text>
</comment>
<dbReference type="PANTHER" id="PTHR16515">
    <property type="entry name" value="PR DOMAIN ZINC FINGER PROTEIN"/>
    <property type="match status" value="1"/>
</dbReference>
<dbReference type="PROSITE" id="PS00028">
    <property type="entry name" value="ZINC_FINGER_C2H2_1"/>
    <property type="match status" value="1"/>
</dbReference>
<dbReference type="Proteomes" id="UP000789739">
    <property type="component" value="Unassembled WGS sequence"/>
</dbReference>
<dbReference type="Gene3D" id="3.30.160.60">
    <property type="entry name" value="Classic Zinc Finger"/>
    <property type="match status" value="2"/>
</dbReference>
<gene>
    <name evidence="12" type="ORF">PBRASI_LOCUS3190</name>
</gene>
<evidence type="ECO:0000256" key="4">
    <source>
        <dbReference type="ARBA" id="ARBA00022737"/>
    </source>
</evidence>
<evidence type="ECO:0000313" key="12">
    <source>
        <dbReference type="EMBL" id="CAG8512577.1"/>
    </source>
</evidence>
<keyword evidence="3" id="KW-0479">Metal-binding</keyword>
<evidence type="ECO:0000256" key="5">
    <source>
        <dbReference type="ARBA" id="ARBA00022771"/>
    </source>
</evidence>
<name>A0A9N8ZZH8_9GLOM</name>
<keyword evidence="7" id="KW-0238">DNA-binding</keyword>